<comment type="caution">
    <text evidence="1">The sequence shown here is derived from an EMBL/GenBank/DDBJ whole genome shotgun (WGS) entry which is preliminary data.</text>
</comment>
<organism evidence="1 2">
    <name type="scientific">Mesorhizobium australicum</name>
    <dbReference type="NCBI Taxonomy" id="536018"/>
    <lineage>
        <taxon>Bacteria</taxon>
        <taxon>Pseudomonadati</taxon>
        <taxon>Pseudomonadota</taxon>
        <taxon>Alphaproteobacteria</taxon>
        <taxon>Hyphomicrobiales</taxon>
        <taxon>Phyllobacteriaceae</taxon>
        <taxon>Mesorhizobium</taxon>
    </lineage>
</organism>
<dbReference type="EMBL" id="JAMYRI010000002">
    <property type="protein sequence ID" value="MER9283162.1"/>
    <property type="molecule type" value="Genomic_DNA"/>
</dbReference>
<name>A0ACC6STX8_9HYPH</name>
<accession>A0ACC6STX8</accession>
<reference evidence="1 2" key="1">
    <citation type="journal article" date="2024" name="Proc. Natl. Acad. Sci. U.S.A.">
        <title>The evolutionary genomics of adaptation to stress in wild rhizobium bacteria.</title>
        <authorList>
            <person name="Kehlet-Delgado H."/>
            <person name="Montoya A.P."/>
            <person name="Jensen K.T."/>
            <person name="Wendlandt C.E."/>
            <person name="Dexheimer C."/>
            <person name="Roberts M."/>
            <person name="Torres Martinez L."/>
            <person name="Friesen M.L."/>
            <person name="Griffitts J.S."/>
            <person name="Porter S.S."/>
        </authorList>
    </citation>
    <scope>NUCLEOTIDE SEQUENCE [LARGE SCALE GENOMIC DNA]</scope>
    <source>
        <strain evidence="1 2">M0468</strain>
    </source>
</reference>
<evidence type="ECO:0000313" key="2">
    <source>
        <dbReference type="Proteomes" id="UP001480082"/>
    </source>
</evidence>
<gene>
    <name evidence="1" type="ORF">NKI81_04190</name>
</gene>
<protein>
    <submittedName>
        <fullName evidence="1">Uncharacterized protein</fullName>
    </submittedName>
</protein>
<evidence type="ECO:0000313" key="1">
    <source>
        <dbReference type="EMBL" id="MER9283162.1"/>
    </source>
</evidence>
<keyword evidence="2" id="KW-1185">Reference proteome</keyword>
<proteinExistence type="predicted"/>
<sequence>MARRYATPGRIVIAMLLAALLVAAGYLYGRDDGRAALTAELAGKRITILKDGKGDRQ</sequence>
<dbReference type="Proteomes" id="UP001480082">
    <property type="component" value="Unassembled WGS sequence"/>
</dbReference>